<comment type="similarity">
    <text evidence="2 9">Belongs to the RecN family.</text>
</comment>
<evidence type="ECO:0000256" key="10">
    <source>
        <dbReference type="SAM" id="Coils"/>
    </source>
</evidence>
<dbReference type="GO" id="GO:0043590">
    <property type="term" value="C:bacterial nucleoid"/>
    <property type="evidence" value="ECO:0007669"/>
    <property type="project" value="TreeGrafter"/>
</dbReference>
<evidence type="ECO:0000256" key="9">
    <source>
        <dbReference type="PIRNR" id="PIRNR003128"/>
    </source>
</evidence>
<name>A0A1Q2SNX2_9GAMM</name>
<protein>
    <recommendedName>
        <fullName evidence="3 9">DNA repair protein RecN</fullName>
    </recommendedName>
    <alternativeName>
        <fullName evidence="8 9">Recombination protein N</fullName>
    </alternativeName>
</protein>
<dbReference type="Gene3D" id="3.40.50.300">
    <property type="entry name" value="P-loop containing nucleotide triphosphate hydrolases"/>
    <property type="match status" value="2"/>
</dbReference>
<evidence type="ECO:0000256" key="2">
    <source>
        <dbReference type="ARBA" id="ARBA00009441"/>
    </source>
</evidence>
<evidence type="ECO:0000256" key="7">
    <source>
        <dbReference type="ARBA" id="ARBA00023204"/>
    </source>
</evidence>
<dbReference type="SUPFAM" id="SSF52540">
    <property type="entry name" value="P-loop containing nucleoside triphosphate hydrolases"/>
    <property type="match status" value="2"/>
</dbReference>
<evidence type="ECO:0000313" key="13">
    <source>
        <dbReference type="Proteomes" id="UP000243679"/>
    </source>
</evidence>
<dbReference type="KEGG" id="ntt:TAO_1433"/>
<dbReference type="FunFam" id="3.40.50.300:FF:000356">
    <property type="entry name" value="DNA repair protein RecN"/>
    <property type="match status" value="1"/>
</dbReference>
<feature type="coiled-coil region" evidence="10">
    <location>
        <begin position="329"/>
        <end position="363"/>
    </location>
</feature>
<dbReference type="FunFam" id="3.40.50.300:FF:000319">
    <property type="entry name" value="DNA repair protein RecN"/>
    <property type="match status" value="1"/>
</dbReference>
<evidence type="ECO:0000256" key="8">
    <source>
        <dbReference type="ARBA" id="ARBA00033408"/>
    </source>
</evidence>
<organism evidence="12 13">
    <name type="scientific">Candidatus Nitrosoglobus terrae</name>
    <dbReference type="NCBI Taxonomy" id="1630141"/>
    <lineage>
        <taxon>Bacteria</taxon>
        <taxon>Pseudomonadati</taxon>
        <taxon>Pseudomonadota</taxon>
        <taxon>Gammaproteobacteria</taxon>
        <taxon>Chromatiales</taxon>
        <taxon>Chromatiaceae</taxon>
        <taxon>Candidatus Nitrosoglobus</taxon>
    </lineage>
</organism>
<dbReference type="PANTHER" id="PTHR11059">
    <property type="entry name" value="DNA REPAIR PROTEIN RECN"/>
    <property type="match status" value="1"/>
</dbReference>
<accession>A0A1Q2SNX2</accession>
<evidence type="ECO:0000256" key="4">
    <source>
        <dbReference type="ARBA" id="ARBA00022741"/>
    </source>
</evidence>
<sequence length="561" mass="62814">MIKELSIRNFSIITELVQPLELGMIALTGETGAGKSILIDALGLVLGDRGDTRLIRSGQVSTEVSAVFGIKANELFLAWLKSRGLEQGEECVLKRVLSREGRSRGYINGHFVSIQILREAGKYLVDIYGQHAHQSLLRPIVQQTLLDIYGDHAPVLNKLSKAYQRWQQVSQELKTLTQAASERATRSELLRYQIEELSIFQPKLGELQQLEQEQQQLVHRSELIQGSEAVLDLLYQDDQRAIYVLLSQVSRRLGQMQVFDPSLSKLTIPVEGALIQINEAANELRQYLDSMEINPERLVWIEERLSEFYELTRKYRVTADELPVLAERLALELANLETVDVRLDRLQQELAALSKEYQELSKCLSESRSKVATALEQEVTRAMQLLAMPGGCFKVTLVPLKEDKFSPYGTEQIQFQVNTNPGQLLGPLNKIASGGELSRIGLAIQALISQRGGASTLVFDEVDVGVSGAVAEVVGVRLRELGKYRQVICVTHLPQVAAQAHSQIRISKHHHEGTTTVELVKLSEDERVEEIARMLGGKDVTDRSRAHAYEMLGAAWQNEVH</sequence>
<keyword evidence="5 9" id="KW-0227">DNA damage</keyword>
<keyword evidence="4" id="KW-0547">Nucleotide-binding</keyword>
<evidence type="ECO:0000313" key="12">
    <source>
        <dbReference type="EMBL" id="BAW80803.1"/>
    </source>
</evidence>
<dbReference type="InterPro" id="IPR004604">
    <property type="entry name" value="DNA_recomb/repair_RecN"/>
</dbReference>
<dbReference type="OrthoDB" id="9806954at2"/>
<dbReference type="EMBL" id="AP014836">
    <property type="protein sequence ID" value="BAW80803.1"/>
    <property type="molecule type" value="Genomic_DNA"/>
</dbReference>
<keyword evidence="6" id="KW-0067">ATP-binding</keyword>
<dbReference type="Proteomes" id="UP000243679">
    <property type="component" value="Chromosome"/>
</dbReference>
<dbReference type="Pfam" id="PF02463">
    <property type="entry name" value="SMC_N"/>
    <property type="match status" value="1"/>
</dbReference>
<dbReference type="NCBIfam" id="TIGR00634">
    <property type="entry name" value="recN"/>
    <property type="match status" value="1"/>
</dbReference>
<comment type="function">
    <text evidence="1 9">May be involved in recombinational repair of damaged DNA.</text>
</comment>
<dbReference type="GO" id="GO:0006281">
    <property type="term" value="P:DNA repair"/>
    <property type="evidence" value="ECO:0007669"/>
    <property type="project" value="UniProtKB-KW"/>
</dbReference>
<dbReference type="CDD" id="cd03241">
    <property type="entry name" value="ABC_RecN"/>
    <property type="match status" value="2"/>
</dbReference>
<gene>
    <name evidence="12" type="ORF">TAO_1433</name>
</gene>
<reference evidence="12 13" key="1">
    <citation type="journal article" date="2017" name="ISME J.">
        <title>An acid-tolerant ammonia-oxidizing ?-proteobacterium from soil.</title>
        <authorList>
            <person name="Hayatsu M."/>
            <person name="Tago K."/>
            <person name="Uchiyama I."/>
            <person name="Toyoda A."/>
            <person name="Wang Y."/>
            <person name="Shimomura Y."/>
            <person name="Okubo T."/>
            <person name="Kurisu F."/>
            <person name="Hirono Y."/>
            <person name="Nonaka K."/>
            <person name="Akiyama H."/>
            <person name="Itoh T."/>
            <person name="Takami H."/>
        </authorList>
    </citation>
    <scope>NUCLEOTIDE SEQUENCE [LARGE SCALE GENOMIC DNA]</scope>
    <source>
        <strain evidence="12 13">TAO100</strain>
    </source>
</reference>
<evidence type="ECO:0000256" key="6">
    <source>
        <dbReference type="ARBA" id="ARBA00022840"/>
    </source>
</evidence>
<dbReference type="RefSeq" id="WP_096527306.1">
    <property type="nucleotide sequence ID" value="NZ_AP014836.1"/>
</dbReference>
<dbReference type="GO" id="GO:0006310">
    <property type="term" value="P:DNA recombination"/>
    <property type="evidence" value="ECO:0007669"/>
    <property type="project" value="InterPro"/>
</dbReference>
<keyword evidence="10" id="KW-0175">Coiled coil</keyword>
<dbReference type="PANTHER" id="PTHR11059:SF0">
    <property type="entry name" value="DNA REPAIR PROTEIN RECN"/>
    <property type="match status" value="1"/>
</dbReference>
<dbReference type="NCBIfam" id="NF008121">
    <property type="entry name" value="PRK10869.1"/>
    <property type="match status" value="1"/>
</dbReference>
<keyword evidence="13" id="KW-1185">Reference proteome</keyword>
<feature type="domain" description="RecF/RecN/SMC N-terminal" evidence="11">
    <location>
        <begin position="1"/>
        <end position="511"/>
    </location>
</feature>
<dbReference type="GO" id="GO:0009432">
    <property type="term" value="P:SOS response"/>
    <property type="evidence" value="ECO:0007669"/>
    <property type="project" value="UniProtKB-ARBA"/>
</dbReference>
<evidence type="ECO:0000256" key="1">
    <source>
        <dbReference type="ARBA" id="ARBA00003618"/>
    </source>
</evidence>
<evidence type="ECO:0000256" key="3">
    <source>
        <dbReference type="ARBA" id="ARBA00021315"/>
    </source>
</evidence>
<keyword evidence="7 9" id="KW-0234">DNA repair</keyword>
<evidence type="ECO:0000256" key="5">
    <source>
        <dbReference type="ARBA" id="ARBA00022763"/>
    </source>
</evidence>
<proteinExistence type="inferred from homology"/>
<evidence type="ECO:0000259" key="11">
    <source>
        <dbReference type="Pfam" id="PF02463"/>
    </source>
</evidence>
<dbReference type="AlphaFoldDB" id="A0A1Q2SNX2"/>
<dbReference type="PIRSF" id="PIRSF003128">
    <property type="entry name" value="RecN"/>
    <property type="match status" value="1"/>
</dbReference>
<dbReference type="InterPro" id="IPR003395">
    <property type="entry name" value="RecF/RecN/SMC_N"/>
</dbReference>
<dbReference type="GO" id="GO:0005524">
    <property type="term" value="F:ATP binding"/>
    <property type="evidence" value="ECO:0007669"/>
    <property type="project" value="UniProtKB-KW"/>
</dbReference>
<dbReference type="InterPro" id="IPR027417">
    <property type="entry name" value="P-loop_NTPase"/>
</dbReference>